<reference evidence="1" key="1">
    <citation type="submission" date="2021-06" db="EMBL/GenBank/DDBJ databases">
        <authorList>
            <person name="Kallberg Y."/>
            <person name="Tangrot J."/>
            <person name="Rosling A."/>
        </authorList>
    </citation>
    <scope>NUCLEOTIDE SEQUENCE</scope>
    <source>
        <strain evidence="1">AU212A</strain>
    </source>
</reference>
<name>A0ACA9PIB1_9GLOM</name>
<dbReference type="EMBL" id="CAJVPM010043151">
    <property type="protein sequence ID" value="CAG8711038.1"/>
    <property type="molecule type" value="Genomic_DNA"/>
</dbReference>
<gene>
    <name evidence="1" type="ORF">SCALOS_LOCUS10871</name>
</gene>
<dbReference type="Proteomes" id="UP000789860">
    <property type="component" value="Unassembled WGS sequence"/>
</dbReference>
<evidence type="ECO:0000313" key="1">
    <source>
        <dbReference type="EMBL" id="CAG8711038.1"/>
    </source>
</evidence>
<feature type="non-terminal residue" evidence="1">
    <location>
        <position position="1"/>
    </location>
</feature>
<comment type="caution">
    <text evidence="1">The sequence shown here is derived from an EMBL/GenBank/DDBJ whole genome shotgun (WGS) entry which is preliminary data.</text>
</comment>
<keyword evidence="2" id="KW-1185">Reference proteome</keyword>
<evidence type="ECO:0000313" key="2">
    <source>
        <dbReference type="Proteomes" id="UP000789860"/>
    </source>
</evidence>
<proteinExistence type="predicted"/>
<sequence>QLVDKLINAFNYPDPMQHNFFKHIQEMNPSGYTRMFNFYTK</sequence>
<organism evidence="1 2">
    <name type="scientific">Scutellospora calospora</name>
    <dbReference type="NCBI Taxonomy" id="85575"/>
    <lineage>
        <taxon>Eukaryota</taxon>
        <taxon>Fungi</taxon>
        <taxon>Fungi incertae sedis</taxon>
        <taxon>Mucoromycota</taxon>
        <taxon>Glomeromycotina</taxon>
        <taxon>Glomeromycetes</taxon>
        <taxon>Diversisporales</taxon>
        <taxon>Gigasporaceae</taxon>
        <taxon>Scutellospora</taxon>
    </lineage>
</organism>
<protein>
    <submittedName>
        <fullName evidence="1">4248_t:CDS:1</fullName>
    </submittedName>
</protein>
<feature type="non-terminal residue" evidence="1">
    <location>
        <position position="41"/>
    </location>
</feature>
<accession>A0ACA9PIB1</accession>